<protein>
    <submittedName>
        <fullName evidence="1">Uncharacterized protein</fullName>
    </submittedName>
</protein>
<dbReference type="AlphaFoldDB" id="A0A5M9J8H9"/>
<dbReference type="EMBL" id="VICG01000013">
    <property type="protein sequence ID" value="KAA8565918.1"/>
    <property type="molecule type" value="Genomic_DNA"/>
</dbReference>
<gene>
    <name evidence="1" type="ORF">EYC84_009729</name>
</gene>
<evidence type="ECO:0000313" key="2">
    <source>
        <dbReference type="Proteomes" id="UP000322873"/>
    </source>
</evidence>
<sequence>MILRKACQYLAQDTPKKSSFWTWLIDNPSPPYSLPSQRRERLRNAGAFLAQRNGWMDGWMNGKTEADD</sequence>
<evidence type="ECO:0000313" key="1">
    <source>
        <dbReference type="EMBL" id="KAA8565918.1"/>
    </source>
</evidence>
<dbReference type="Proteomes" id="UP000322873">
    <property type="component" value="Unassembled WGS sequence"/>
</dbReference>
<accession>A0A5M9J8H9</accession>
<comment type="caution">
    <text evidence="1">The sequence shown here is derived from an EMBL/GenBank/DDBJ whole genome shotgun (WGS) entry which is preliminary data.</text>
</comment>
<organism evidence="1 2">
    <name type="scientific">Monilinia fructicola</name>
    <name type="common">Brown rot fungus</name>
    <name type="synonym">Ciboria fructicola</name>
    <dbReference type="NCBI Taxonomy" id="38448"/>
    <lineage>
        <taxon>Eukaryota</taxon>
        <taxon>Fungi</taxon>
        <taxon>Dikarya</taxon>
        <taxon>Ascomycota</taxon>
        <taxon>Pezizomycotina</taxon>
        <taxon>Leotiomycetes</taxon>
        <taxon>Helotiales</taxon>
        <taxon>Sclerotiniaceae</taxon>
        <taxon>Monilinia</taxon>
    </lineage>
</organism>
<reference evidence="1 2" key="1">
    <citation type="submission" date="2019-06" db="EMBL/GenBank/DDBJ databases">
        <title>Genome Sequence of the Brown Rot Fungal Pathogen Monilinia fructicola.</title>
        <authorList>
            <person name="De Miccolis Angelini R.M."/>
            <person name="Landi L."/>
            <person name="Abate D."/>
            <person name="Pollastro S."/>
            <person name="Romanazzi G."/>
            <person name="Faretra F."/>
        </authorList>
    </citation>
    <scope>NUCLEOTIDE SEQUENCE [LARGE SCALE GENOMIC DNA]</scope>
    <source>
        <strain evidence="1 2">Mfrc123</strain>
    </source>
</reference>
<name>A0A5M9J8H9_MONFR</name>
<keyword evidence="2" id="KW-1185">Reference proteome</keyword>
<proteinExistence type="predicted"/>